<feature type="non-terminal residue" evidence="2">
    <location>
        <position position="1"/>
    </location>
</feature>
<dbReference type="GO" id="GO:0004386">
    <property type="term" value="F:helicase activity"/>
    <property type="evidence" value="ECO:0007669"/>
    <property type="project" value="UniProtKB-KW"/>
</dbReference>
<dbReference type="SMART" id="SM00490">
    <property type="entry name" value="HELICc"/>
    <property type="match status" value="1"/>
</dbReference>
<dbReference type="PROSITE" id="PS51194">
    <property type="entry name" value="HELICASE_CTER"/>
    <property type="match status" value="1"/>
</dbReference>
<evidence type="ECO:0000259" key="1">
    <source>
        <dbReference type="PROSITE" id="PS51194"/>
    </source>
</evidence>
<comment type="caution">
    <text evidence="2">The sequence shown here is derived from an EMBL/GenBank/DDBJ whole genome shotgun (WGS) entry which is preliminary data.</text>
</comment>
<dbReference type="Proteomes" id="UP000278475">
    <property type="component" value="Unassembled WGS sequence"/>
</dbReference>
<sequence>GSTPFYAGLWVGGKVAPNKLYDSWSGHQPIYGALSILKGQHGEGEPAQVLECPVCKTILAIPERGLEPKDYTLYLVVRVNGSLPSDFQKIVNDRLSDNEFKINLTRILPMKTPGYLTLELKISSDRVLKPSDIDNCWNKIRHDFPQLVLVPARPSRPGYFFRYYIDSRGNRREYDFDIYCPNPECKLCYPWIGGAPSGLVHGRRPGINRKVRFRDGNRPIEIQEPFRIQQDVEYISDRIPIPALVVDEQIYHRIPCLLISTVDKFARPPFEPRAAAIFGNVEYHHCIFGYYRRGKGLHYSNQDNNGHPSPTGKGNNRYYVTVEPFDPPDLILQDELHLIEGPLGSLVGIYETAVDFLCSESNGYKPKYIASTATIRRAEEQVQSLFVRKLKVFPPPGLTIDDRFFVRDFEIHPLEDSLPGRLYLGICAPGRGPHTPIVRIWARLLQTAWNYRNHPDIDFYWTLTGYFNAIRELAGAKALYRQDIPQRINEIAGGNRRRIADERTQELSSRISSTDLPAILDSLNKRYPEAQDALFTTSMFGTGVDIPRIGLMVVHGQPKTTSAYIQSTGRVGRSKGALVVVFFRATRPRDLNHYEFFCGYHRQLHRYVEPPTVYPFAPNVAEMALGPVLVFILRNMRNVTVRWCDENSAREMPRYRLIANEINLISSYLSQRIAHQPPARQALLGMIQHRLNSLLDRWCSVARRYSNLVYYENVVSGIPRYSVVLGDPIHQHAKLNSQLEVVYENTPQSLREVEETIAFEA</sequence>
<proteinExistence type="predicted"/>
<evidence type="ECO:0000313" key="2">
    <source>
        <dbReference type="EMBL" id="RLE47819.1"/>
    </source>
</evidence>
<keyword evidence="2" id="KW-0547">Nucleotide-binding</keyword>
<keyword evidence="2" id="KW-0067">ATP-binding</keyword>
<name>A0A497ELJ6_9CREN</name>
<keyword evidence="2" id="KW-0347">Helicase</keyword>
<dbReference type="Gene3D" id="3.40.50.300">
    <property type="entry name" value="P-loop containing nucleotide triphosphate hydrolases"/>
    <property type="match status" value="1"/>
</dbReference>
<protein>
    <submittedName>
        <fullName evidence="2">Helicase</fullName>
    </submittedName>
</protein>
<dbReference type="InterPro" id="IPR027417">
    <property type="entry name" value="P-loop_NTPase"/>
</dbReference>
<gene>
    <name evidence="2" type="ORF">DRJ31_08290</name>
</gene>
<feature type="domain" description="Helicase C-terminal" evidence="1">
    <location>
        <begin position="462"/>
        <end position="624"/>
    </location>
</feature>
<dbReference type="SUPFAM" id="SSF52540">
    <property type="entry name" value="P-loop containing nucleoside triphosphate hydrolases"/>
    <property type="match status" value="1"/>
</dbReference>
<organism evidence="2 3">
    <name type="scientific">Thermoproteota archaeon</name>
    <dbReference type="NCBI Taxonomy" id="2056631"/>
    <lineage>
        <taxon>Archaea</taxon>
        <taxon>Thermoproteota</taxon>
    </lineage>
</organism>
<dbReference type="CDD" id="cd18785">
    <property type="entry name" value="SF2_C"/>
    <property type="match status" value="1"/>
</dbReference>
<dbReference type="AlphaFoldDB" id="A0A497ELJ6"/>
<evidence type="ECO:0000313" key="3">
    <source>
        <dbReference type="Proteomes" id="UP000278475"/>
    </source>
</evidence>
<dbReference type="InterPro" id="IPR001650">
    <property type="entry name" value="Helicase_C-like"/>
</dbReference>
<dbReference type="Pfam" id="PF00271">
    <property type="entry name" value="Helicase_C"/>
    <property type="match status" value="1"/>
</dbReference>
<accession>A0A497ELJ6</accession>
<dbReference type="EMBL" id="QMQV01000104">
    <property type="protein sequence ID" value="RLE47819.1"/>
    <property type="molecule type" value="Genomic_DNA"/>
</dbReference>
<reference evidence="2 3" key="1">
    <citation type="submission" date="2018-06" db="EMBL/GenBank/DDBJ databases">
        <title>Extensive metabolic versatility and redundancy in microbially diverse, dynamic hydrothermal sediments.</title>
        <authorList>
            <person name="Dombrowski N."/>
            <person name="Teske A."/>
            <person name="Baker B.J."/>
        </authorList>
    </citation>
    <scope>NUCLEOTIDE SEQUENCE [LARGE SCALE GENOMIC DNA]</scope>
    <source>
        <strain evidence="2">B66_G16</strain>
    </source>
</reference>
<keyword evidence="2" id="KW-0378">Hydrolase</keyword>